<proteinExistence type="predicted"/>
<evidence type="ECO:0000313" key="2">
    <source>
        <dbReference type="EMBL" id="MFC3961406.1"/>
    </source>
</evidence>
<dbReference type="EMBL" id="JBHSAX010000005">
    <property type="protein sequence ID" value="MFC3961406.1"/>
    <property type="molecule type" value="Genomic_DNA"/>
</dbReference>
<organism evidence="2 3">
    <name type="scientific">Nocardia jiangsuensis</name>
    <dbReference type="NCBI Taxonomy" id="1691563"/>
    <lineage>
        <taxon>Bacteria</taxon>
        <taxon>Bacillati</taxon>
        <taxon>Actinomycetota</taxon>
        <taxon>Actinomycetes</taxon>
        <taxon>Mycobacteriales</taxon>
        <taxon>Nocardiaceae</taxon>
        <taxon>Nocardia</taxon>
    </lineage>
</organism>
<dbReference type="PANTHER" id="PTHR33371">
    <property type="entry name" value="INTERMEMBRANE PHOSPHOLIPID TRANSPORT SYSTEM BINDING PROTEIN MLAD-RELATED"/>
    <property type="match status" value="1"/>
</dbReference>
<name>A0ABV8DN45_9NOCA</name>
<dbReference type="RefSeq" id="WP_378611161.1">
    <property type="nucleotide sequence ID" value="NZ_JBHSAX010000005.1"/>
</dbReference>
<accession>A0ABV8DN45</accession>
<evidence type="ECO:0000313" key="3">
    <source>
        <dbReference type="Proteomes" id="UP001595696"/>
    </source>
</evidence>
<keyword evidence="3" id="KW-1185">Reference proteome</keyword>
<gene>
    <name evidence="2" type="ORF">ACFO0B_05315</name>
</gene>
<sequence length="353" mass="36643">MGVRTGLGIVLVAVVAATGAAVGLGWGGGGTRAVCAEFDTTYGLYDGAAVTIRGVPVGSVSALEPDGDRVRVRMRIGERGLPADVRAVVVNASLLTDRRVELVDADYAGGALLPEERCIAKERTETPIGTSAALRSFTGLLDEMTRPGPDGVPLLRAVLAGADRELGGLGPQLREQLRALAELTSSPDVFLGELGAVLDNSAELTTFLTREWGDLTTALTTFGPGLELLESSLVIVKTMVGKLALAVEPMDRLFNQHFPYLMEMLESSVPAVTLARVRAEESRDVLDTVPGVLAMLRAMVGEAGVEVGYRGPGVVVGGDPVVLCAGVPECVPLPGAARMPLPQAVLAVVGGAR</sequence>
<evidence type="ECO:0000259" key="1">
    <source>
        <dbReference type="Pfam" id="PF02470"/>
    </source>
</evidence>
<dbReference type="Proteomes" id="UP001595696">
    <property type="component" value="Unassembled WGS sequence"/>
</dbReference>
<reference evidence="3" key="1">
    <citation type="journal article" date="2019" name="Int. J. Syst. Evol. Microbiol.">
        <title>The Global Catalogue of Microorganisms (GCM) 10K type strain sequencing project: providing services to taxonomists for standard genome sequencing and annotation.</title>
        <authorList>
            <consortium name="The Broad Institute Genomics Platform"/>
            <consortium name="The Broad Institute Genome Sequencing Center for Infectious Disease"/>
            <person name="Wu L."/>
            <person name="Ma J."/>
        </authorList>
    </citation>
    <scope>NUCLEOTIDE SEQUENCE [LARGE SCALE GENOMIC DNA]</scope>
    <source>
        <strain evidence="3">CGMCC 4.7330</strain>
    </source>
</reference>
<protein>
    <submittedName>
        <fullName evidence="2">MlaD family protein</fullName>
    </submittedName>
</protein>
<feature type="domain" description="Mce/MlaD" evidence="1">
    <location>
        <begin position="33"/>
        <end position="103"/>
    </location>
</feature>
<dbReference type="Pfam" id="PF02470">
    <property type="entry name" value="MlaD"/>
    <property type="match status" value="1"/>
</dbReference>
<dbReference type="PANTHER" id="PTHR33371:SF4">
    <property type="entry name" value="INTERMEMBRANE PHOSPHOLIPID TRANSPORT SYSTEM BINDING PROTEIN MLAD"/>
    <property type="match status" value="1"/>
</dbReference>
<dbReference type="InterPro" id="IPR003399">
    <property type="entry name" value="Mce/MlaD"/>
</dbReference>
<comment type="caution">
    <text evidence="2">The sequence shown here is derived from an EMBL/GenBank/DDBJ whole genome shotgun (WGS) entry which is preliminary data.</text>
</comment>
<dbReference type="InterPro" id="IPR052336">
    <property type="entry name" value="MlaD_Phospholipid_Transporter"/>
</dbReference>